<proteinExistence type="inferred from homology"/>
<keyword evidence="10 13" id="KW-0648">Protein biosynthesis</keyword>
<organism evidence="15 16">
    <name type="scientific">Methyloligella solikamskensis</name>
    <dbReference type="NCBI Taxonomy" id="1177756"/>
    <lineage>
        <taxon>Bacteria</taxon>
        <taxon>Pseudomonadati</taxon>
        <taxon>Pseudomonadota</taxon>
        <taxon>Alphaproteobacteria</taxon>
        <taxon>Hyphomicrobiales</taxon>
        <taxon>Hyphomicrobiaceae</taxon>
        <taxon>Methyloligella</taxon>
    </lineage>
</organism>
<dbReference type="PANTHER" id="PTHR11538">
    <property type="entry name" value="PHENYLALANYL-TRNA SYNTHETASE"/>
    <property type="match status" value="1"/>
</dbReference>
<keyword evidence="9 13" id="KW-0460">Magnesium</keyword>
<feature type="domain" description="Aminoacyl-transfer RNA synthetases class-II family profile" evidence="14">
    <location>
        <begin position="114"/>
        <end position="354"/>
    </location>
</feature>
<keyword evidence="4 13" id="KW-0963">Cytoplasm</keyword>
<evidence type="ECO:0000313" key="15">
    <source>
        <dbReference type="EMBL" id="MFD0985578.1"/>
    </source>
</evidence>
<comment type="catalytic activity">
    <reaction evidence="12 13">
        <text>tRNA(Phe) + L-phenylalanine + ATP = L-phenylalanyl-tRNA(Phe) + AMP + diphosphate + H(+)</text>
        <dbReference type="Rhea" id="RHEA:19413"/>
        <dbReference type="Rhea" id="RHEA-COMP:9668"/>
        <dbReference type="Rhea" id="RHEA-COMP:9699"/>
        <dbReference type="ChEBI" id="CHEBI:15378"/>
        <dbReference type="ChEBI" id="CHEBI:30616"/>
        <dbReference type="ChEBI" id="CHEBI:33019"/>
        <dbReference type="ChEBI" id="CHEBI:58095"/>
        <dbReference type="ChEBI" id="CHEBI:78442"/>
        <dbReference type="ChEBI" id="CHEBI:78531"/>
        <dbReference type="ChEBI" id="CHEBI:456215"/>
        <dbReference type="EC" id="6.1.1.20"/>
    </reaction>
</comment>
<dbReference type="NCBIfam" id="TIGR00468">
    <property type="entry name" value="pheS"/>
    <property type="match status" value="1"/>
</dbReference>
<dbReference type="SUPFAM" id="SSF55681">
    <property type="entry name" value="Class II aaRS and biotin synthetases"/>
    <property type="match status" value="1"/>
</dbReference>
<reference evidence="16" key="1">
    <citation type="journal article" date="2019" name="Int. J. Syst. Evol. Microbiol.">
        <title>The Global Catalogue of Microorganisms (GCM) 10K type strain sequencing project: providing services to taxonomists for standard genome sequencing and annotation.</title>
        <authorList>
            <consortium name="The Broad Institute Genomics Platform"/>
            <consortium name="The Broad Institute Genome Sequencing Center for Infectious Disease"/>
            <person name="Wu L."/>
            <person name="Ma J."/>
        </authorList>
    </citation>
    <scope>NUCLEOTIDE SEQUENCE [LARGE SCALE GENOMIC DNA]</scope>
    <source>
        <strain evidence="16">CCUG 61697</strain>
    </source>
</reference>
<keyword evidence="7 13" id="KW-0547">Nucleotide-binding</keyword>
<keyword evidence="11 13" id="KW-0030">Aminoacyl-tRNA synthetase</keyword>
<dbReference type="InterPro" id="IPR004529">
    <property type="entry name" value="Phe-tRNA-synth_IIc_asu"/>
</dbReference>
<dbReference type="InterPro" id="IPR002319">
    <property type="entry name" value="Phenylalanyl-tRNA_Synthase"/>
</dbReference>
<dbReference type="InterPro" id="IPR004188">
    <property type="entry name" value="Phe-tRNA_ligase_II_N"/>
</dbReference>
<evidence type="ECO:0000256" key="4">
    <source>
        <dbReference type="ARBA" id="ARBA00022490"/>
    </source>
</evidence>
<dbReference type="HAMAP" id="MF_00281">
    <property type="entry name" value="Phe_tRNA_synth_alpha1"/>
    <property type="match status" value="1"/>
</dbReference>
<comment type="similarity">
    <text evidence="2 13">Belongs to the class-II aminoacyl-tRNA synthetase family. Phe-tRNA synthetase alpha subunit type 1 subfamily.</text>
</comment>
<comment type="subcellular location">
    <subcellularLocation>
        <location evidence="1 13">Cytoplasm</location>
    </subcellularLocation>
</comment>
<evidence type="ECO:0000256" key="6">
    <source>
        <dbReference type="ARBA" id="ARBA00022723"/>
    </source>
</evidence>
<evidence type="ECO:0000256" key="9">
    <source>
        <dbReference type="ARBA" id="ARBA00022842"/>
    </source>
</evidence>
<name>A0ABW3J755_9HYPH</name>
<evidence type="ECO:0000256" key="5">
    <source>
        <dbReference type="ARBA" id="ARBA00022598"/>
    </source>
</evidence>
<dbReference type="EMBL" id="JBHTJO010000001">
    <property type="protein sequence ID" value="MFD0985578.1"/>
    <property type="molecule type" value="Genomic_DNA"/>
</dbReference>
<evidence type="ECO:0000256" key="1">
    <source>
        <dbReference type="ARBA" id="ARBA00004496"/>
    </source>
</evidence>
<dbReference type="InterPro" id="IPR022911">
    <property type="entry name" value="Phe_tRNA_ligase_alpha1_bac"/>
</dbReference>
<comment type="cofactor">
    <cofactor evidence="13">
        <name>Mg(2+)</name>
        <dbReference type="ChEBI" id="CHEBI:18420"/>
    </cofactor>
    <text evidence="13">Binds 2 magnesium ions per tetramer.</text>
</comment>
<evidence type="ECO:0000313" key="16">
    <source>
        <dbReference type="Proteomes" id="UP001597102"/>
    </source>
</evidence>
<keyword evidence="5 13" id="KW-0436">Ligase</keyword>
<evidence type="ECO:0000256" key="13">
    <source>
        <dbReference type="HAMAP-Rule" id="MF_00281"/>
    </source>
</evidence>
<dbReference type="GO" id="GO:0004826">
    <property type="term" value="F:phenylalanine-tRNA ligase activity"/>
    <property type="evidence" value="ECO:0007669"/>
    <property type="project" value="UniProtKB-EC"/>
</dbReference>
<evidence type="ECO:0000256" key="11">
    <source>
        <dbReference type="ARBA" id="ARBA00023146"/>
    </source>
</evidence>
<dbReference type="PANTHER" id="PTHR11538:SF41">
    <property type="entry name" value="PHENYLALANINE--TRNA LIGASE, MITOCHONDRIAL"/>
    <property type="match status" value="1"/>
</dbReference>
<evidence type="ECO:0000256" key="10">
    <source>
        <dbReference type="ARBA" id="ARBA00022917"/>
    </source>
</evidence>
<dbReference type="InterPro" id="IPR010978">
    <property type="entry name" value="tRNA-bd_arm"/>
</dbReference>
<keyword evidence="16" id="KW-1185">Reference proteome</keyword>
<dbReference type="Gene3D" id="3.30.930.10">
    <property type="entry name" value="Bira Bifunctional Protein, Domain 2"/>
    <property type="match status" value="1"/>
</dbReference>
<feature type="binding site" evidence="13">
    <location>
        <position position="262"/>
    </location>
    <ligand>
        <name>Mg(2+)</name>
        <dbReference type="ChEBI" id="CHEBI:18420"/>
        <note>shared with beta subunit</note>
    </ligand>
</feature>
<keyword evidence="8 13" id="KW-0067">ATP-binding</keyword>
<dbReference type="PROSITE" id="PS50862">
    <property type="entry name" value="AA_TRNA_LIGASE_II"/>
    <property type="match status" value="1"/>
</dbReference>
<accession>A0ABW3J755</accession>
<dbReference type="Pfam" id="PF01409">
    <property type="entry name" value="tRNA-synt_2d"/>
    <property type="match status" value="1"/>
</dbReference>
<dbReference type="CDD" id="cd00496">
    <property type="entry name" value="PheRS_alpha_core"/>
    <property type="match status" value="1"/>
</dbReference>
<gene>
    <name evidence="13 15" type="primary">pheS</name>
    <name evidence="15" type="ORF">ACFQ2F_00515</name>
</gene>
<evidence type="ECO:0000259" key="14">
    <source>
        <dbReference type="PROSITE" id="PS50862"/>
    </source>
</evidence>
<evidence type="ECO:0000256" key="2">
    <source>
        <dbReference type="ARBA" id="ARBA00010207"/>
    </source>
</evidence>
<dbReference type="EC" id="6.1.1.20" evidence="13"/>
<dbReference type="SUPFAM" id="SSF46589">
    <property type="entry name" value="tRNA-binding arm"/>
    <property type="match status" value="1"/>
</dbReference>
<protein>
    <recommendedName>
        <fullName evidence="13">Phenylalanine--tRNA ligase alpha subunit</fullName>
        <ecNumber evidence="13">6.1.1.20</ecNumber>
    </recommendedName>
    <alternativeName>
        <fullName evidence="13">Phenylalanyl-tRNA synthetase alpha subunit</fullName>
        <shortName evidence="13">PheRS</shortName>
    </alternativeName>
</protein>
<evidence type="ECO:0000256" key="7">
    <source>
        <dbReference type="ARBA" id="ARBA00022741"/>
    </source>
</evidence>
<keyword evidence="6 13" id="KW-0479">Metal-binding</keyword>
<dbReference type="InterPro" id="IPR006195">
    <property type="entry name" value="aa-tRNA-synth_II"/>
</dbReference>
<dbReference type="RefSeq" id="WP_379084116.1">
    <property type="nucleotide sequence ID" value="NZ_JBHTJO010000001.1"/>
</dbReference>
<comment type="caution">
    <text evidence="15">The sequence shown here is derived from an EMBL/GenBank/DDBJ whole genome shotgun (WGS) entry which is preliminary data.</text>
</comment>
<comment type="subunit">
    <text evidence="3 13">Tetramer of two alpha and two beta subunits.</text>
</comment>
<sequence length="362" mass="39930">MAAPELDTLKAELLAAIGDADDLASLDAVRVSALGKKGRVSGLMKSLGEMPPEERKSFGQAVNALKDEIGAALQEKHDALSRAALSEKLAAEREDVTLPVQPGPLAQGRIHPVSQVIDEITEIFGDMGFAIAEGPDIETDFNNFTALNIPPEHPARQDHDTFYFSPDENGERAVLRTHTSPVQIRTMLAEEPPLRIIAPGRVYRSDSDQTHTPMFHQVEGLVIDEETHLGHLKWVLEEFCKAFFEVDSVKMRFRASHFPFTEPSMEVDIGYAKVGDEIRIGEGDEWLEILGCGMVHPNVLRNVNIDPDRYQGFAFGVGIDRLAMLKYGMPDLRAFFAADLRWLKHYGFSALNVPTLAGGLSG</sequence>
<dbReference type="InterPro" id="IPR045864">
    <property type="entry name" value="aa-tRNA-synth_II/BPL/LPL"/>
</dbReference>
<dbReference type="Pfam" id="PF02912">
    <property type="entry name" value="Phe_tRNA-synt_N"/>
    <property type="match status" value="1"/>
</dbReference>
<evidence type="ECO:0000256" key="8">
    <source>
        <dbReference type="ARBA" id="ARBA00022840"/>
    </source>
</evidence>
<evidence type="ECO:0000256" key="3">
    <source>
        <dbReference type="ARBA" id="ARBA00011209"/>
    </source>
</evidence>
<dbReference type="Proteomes" id="UP001597102">
    <property type="component" value="Unassembled WGS sequence"/>
</dbReference>
<evidence type="ECO:0000256" key="12">
    <source>
        <dbReference type="ARBA" id="ARBA00049255"/>
    </source>
</evidence>